<gene>
    <name evidence="2" type="ORF">SCF082_LOCUS8308</name>
</gene>
<evidence type="ECO:0000313" key="2">
    <source>
        <dbReference type="EMBL" id="CAK9004713.1"/>
    </source>
</evidence>
<protein>
    <recommendedName>
        <fullName evidence="4">Ubiquitinyl hydrolase 1</fullName>
    </recommendedName>
</protein>
<accession>A0ABP0IQ44</accession>
<feature type="region of interest" description="Disordered" evidence="1">
    <location>
        <begin position="824"/>
        <end position="877"/>
    </location>
</feature>
<comment type="caution">
    <text evidence="2">The sequence shown here is derived from an EMBL/GenBank/DDBJ whole genome shotgun (WGS) entry which is preliminary data.</text>
</comment>
<organism evidence="2 3">
    <name type="scientific">Durusdinium trenchii</name>
    <dbReference type="NCBI Taxonomy" id="1381693"/>
    <lineage>
        <taxon>Eukaryota</taxon>
        <taxon>Sar</taxon>
        <taxon>Alveolata</taxon>
        <taxon>Dinophyceae</taxon>
        <taxon>Suessiales</taxon>
        <taxon>Symbiodiniaceae</taxon>
        <taxon>Durusdinium</taxon>
    </lineage>
</organism>
<evidence type="ECO:0000313" key="3">
    <source>
        <dbReference type="Proteomes" id="UP001642464"/>
    </source>
</evidence>
<name>A0ABP0IQ44_9DINO</name>
<keyword evidence="3" id="KW-1185">Reference proteome</keyword>
<dbReference type="EMBL" id="CAXAMM010004725">
    <property type="protein sequence ID" value="CAK9004713.1"/>
    <property type="molecule type" value="Genomic_DNA"/>
</dbReference>
<sequence length="1203" mass="134313">MEAKMVEYADLVLRDGFYLSILDMLLLGAARQKELLLLLHEDGEKATIQSMCQLLENIQDLEITDMARHPDPADQNCWLFVGTNASFHPSSIDQINHFLPAWHRKQLGEKNWSVAQRCSLKRLMAREAAHAAECERARRLNRSSSMDADEAECYSAELEQQADLLRAEDAAMTLFSRADAFAQNVPGDGNCALHTVFALESGLDCRQDFATRDQADQSEAEEETPEDWLMKFDFLEVLQPGDYGRKAPVRCKLCTSRKQPNGKVLEVHVMKIKSVKHFLGQHFSSSSHQKNLAIHEGRDALDQGLRVKCPGIDVDDKDCAGHLYTYREEFKLWVQMSNLKELAKHSYSFDASKGTWRARASSCEEQFESQSPEDVVCKECLKLGAAHSIARHVVKFSIKYYLANLLSCRIFQGAEAVEELLAKIKANPIYLRDPPYMENLLALKTNKLQQYVRASWLSTPLTGANQALISFVNSIVKPALNVCVHSVPENFVDVIGRLTACIASGESGESTIGTMKMASAILKGDLENHPLLHGITLQCLRRIDKEKRGITTMAGRRSTESQMEADLIADAGLFGFSGLAGRVLLDDLSKMSLPMPAVSILWPEVLSENFKFDRICQNALTSSLRLASECSGLPVQDVKQKYFTACSSAECFWDAPEDIQEEEETADNLEETVDCLAFLKQLQDEQKLLADEEVATSKEAAADAQPADSFEAGFSNIPDSDQLRQLMEKPASLEPFRSECSRSPKNPEKDNLLPTTLRAALAMRDQGDLFNHLFRLNLKLRNTKGVEPWSNDGDMKFFLTPESAEALVNAPKVNVWEVGATMTRGQAKAAAKDTNRSRKFASRGLREEKGKDTSAGNKLLKSKDKKNGAQKPAADLKNPVAADYKRTASGEAAIRIQLERLLEIHNDIYQESPIFDVNGKCRMAFEVVKNLTWDTLLKCAPQALSAMYHNLRGNVAYGEALEKLFRTAESQLLRDPPVRTALLHLVKEIGTFARHEKQDMLGAGPAPELAPPALEPGPLMTFYLYRVDNDQRYKLNGVNMANLLGDVWYLHNEVVFNCPRKFNISRLTRFKVSYRATRELRGQEKNFDHFVAFDKAKCTVPGCSQLHWDPLGYVLGCTKNDPGRVALPGEAAWYSLPGTCPSKFYFQKSASCIQNEPGGQCKGKEVGRSGWERVMVILTAVAESCGTSPRSPAIFETCDMMFQ</sequence>
<dbReference type="Proteomes" id="UP001642464">
    <property type="component" value="Unassembled WGS sequence"/>
</dbReference>
<evidence type="ECO:0008006" key="4">
    <source>
        <dbReference type="Google" id="ProtNLM"/>
    </source>
</evidence>
<proteinExistence type="predicted"/>
<reference evidence="2 3" key="1">
    <citation type="submission" date="2024-02" db="EMBL/GenBank/DDBJ databases">
        <authorList>
            <person name="Chen Y."/>
            <person name="Shah S."/>
            <person name="Dougan E. K."/>
            <person name="Thang M."/>
            <person name="Chan C."/>
        </authorList>
    </citation>
    <scope>NUCLEOTIDE SEQUENCE [LARGE SCALE GENOMIC DNA]</scope>
</reference>
<evidence type="ECO:0000256" key="1">
    <source>
        <dbReference type="SAM" id="MobiDB-lite"/>
    </source>
</evidence>